<feature type="region of interest" description="Disordered" evidence="1">
    <location>
        <begin position="190"/>
        <end position="216"/>
    </location>
</feature>
<accession>A0ABX6EM99</accession>
<keyword evidence="3" id="KW-1185">Reference proteome</keyword>
<organism evidence="2 3">
    <name type="scientific">Methylocystis rosea</name>
    <dbReference type="NCBI Taxonomy" id="173366"/>
    <lineage>
        <taxon>Bacteria</taxon>
        <taxon>Pseudomonadati</taxon>
        <taxon>Pseudomonadota</taxon>
        <taxon>Alphaproteobacteria</taxon>
        <taxon>Hyphomicrobiales</taxon>
        <taxon>Methylocystaceae</taxon>
        <taxon>Methylocystis</taxon>
    </lineage>
</organism>
<gene>
    <name evidence="2" type="ORF">F7D13_05805</name>
</gene>
<dbReference type="EMBL" id="CP044328">
    <property type="protein sequence ID" value="QGM95564.1"/>
    <property type="molecule type" value="Genomic_DNA"/>
</dbReference>
<sequence>MPAPVVVYKDVGGLVSDYEALTERYRRENREVRLHECRSACTLALSLPNVCVYPDAKVKFHQAYNAINREVDLGVSSQLFASYPTAVQARLGHLTREYRVLTGTELIALGMRNCEGGPTMIASRKQRAPSTGVASARPDGQSGASLASFGDIAQKVQSAVATALASTGGQTDPIHVAIADRQQLTGLARGGEEANALPEPAPLPPRRPPSEAFAGQDTASLSSAYLRLISGAQPILGPQLVRTVASN</sequence>
<reference evidence="2 3" key="2">
    <citation type="journal article" date="2021" name="AMB Express">
        <title>Isolation and characterisation of Methylocystis spp. for poly-3-hydroxybutyrate production using waste methane feedstocks.</title>
        <authorList>
            <person name="Rumah B.L."/>
            <person name="Stead C.E."/>
            <person name="Claxton Stevens B.H."/>
            <person name="Minton N.P."/>
            <person name="Grosse-Honebrink A."/>
            <person name="Zhang Y."/>
        </authorList>
    </citation>
    <scope>NUCLEOTIDE SEQUENCE [LARGE SCALE GENOMIC DNA]</scope>
    <source>
        <strain evidence="2 3">BRCS1</strain>
    </source>
</reference>
<protein>
    <submittedName>
        <fullName evidence="2">Uncharacterized protein</fullName>
    </submittedName>
</protein>
<proteinExistence type="predicted"/>
<evidence type="ECO:0000313" key="2">
    <source>
        <dbReference type="EMBL" id="QGM95564.1"/>
    </source>
</evidence>
<evidence type="ECO:0000313" key="3">
    <source>
        <dbReference type="Proteomes" id="UP000424673"/>
    </source>
</evidence>
<evidence type="ECO:0000256" key="1">
    <source>
        <dbReference type="SAM" id="MobiDB-lite"/>
    </source>
</evidence>
<name>A0ABX6EM99_9HYPH</name>
<reference evidence="3" key="1">
    <citation type="submission" date="2019-09" db="EMBL/GenBank/DDBJ databases">
        <title>Isolation and complete genome sequencing of Methylocystis species.</title>
        <authorList>
            <person name="Rumah B.L."/>
            <person name="Stead C.E."/>
            <person name="Stevens B.C."/>
            <person name="Minton N.P."/>
            <person name="Grosse-Honebrink A."/>
            <person name="Zhang Y."/>
        </authorList>
    </citation>
    <scope>NUCLEOTIDE SEQUENCE [LARGE SCALE GENOMIC DNA]</scope>
    <source>
        <strain evidence="3">BRCS1</strain>
    </source>
</reference>
<dbReference type="Proteomes" id="UP000424673">
    <property type="component" value="Chromosome"/>
</dbReference>